<dbReference type="AlphaFoldDB" id="A0AAD3TLT1"/>
<evidence type="ECO:0000313" key="3">
    <source>
        <dbReference type="Proteomes" id="UP001279734"/>
    </source>
</evidence>
<dbReference type="Proteomes" id="UP001279734">
    <property type="component" value="Unassembled WGS sequence"/>
</dbReference>
<comment type="caution">
    <text evidence="2">The sequence shown here is derived from an EMBL/GenBank/DDBJ whole genome shotgun (WGS) entry which is preliminary data.</text>
</comment>
<reference evidence="2" key="1">
    <citation type="submission" date="2023-05" db="EMBL/GenBank/DDBJ databases">
        <title>Nepenthes gracilis genome sequencing.</title>
        <authorList>
            <person name="Fukushima K."/>
        </authorList>
    </citation>
    <scope>NUCLEOTIDE SEQUENCE</scope>
    <source>
        <strain evidence="2">SING2019-196</strain>
    </source>
</reference>
<dbReference type="EMBL" id="BSYO01000046">
    <property type="protein sequence ID" value="GMH31945.1"/>
    <property type="molecule type" value="Genomic_DNA"/>
</dbReference>
<evidence type="ECO:0000313" key="2">
    <source>
        <dbReference type="EMBL" id="GMH31945.1"/>
    </source>
</evidence>
<accession>A0AAD3TLT1</accession>
<name>A0AAD3TLT1_NEPGR</name>
<protein>
    <submittedName>
        <fullName evidence="2">Uncharacterized protein</fullName>
    </submittedName>
</protein>
<proteinExistence type="predicted"/>
<gene>
    <name evidence="2" type="ORF">Nepgr_033789</name>
</gene>
<sequence length="171" mass="18929">MDRKATPSPELQPIPYSRGRTTHQLLDTEPHIKIPNQSSQNRQLKAGKNRPGNFHLQGAACSRTKDPLRYNRDSPSTWICNALSTPRKPKQQIHCTPAYGSNNTVAATTSNERPHSGPTPFYIKIIPSHASAELQTETRPNHKAIAELPIGIEQQSLSGSLHNIGHQHSPQ</sequence>
<evidence type="ECO:0000256" key="1">
    <source>
        <dbReference type="SAM" id="MobiDB-lite"/>
    </source>
</evidence>
<organism evidence="2 3">
    <name type="scientific">Nepenthes gracilis</name>
    <name type="common">Slender pitcher plant</name>
    <dbReference type="NCBI Taxonomy" id="150966"/>
    <lineage>
        <taxon>Eukaryota</taxon>
        <taxon>Viridiplantae</taxon>
        <taxon>Streptophyta</taxon>
        <taxon>Embryophyta</taxon>
        <taxon>Tracheophyta</taxon>
        <taxon>Spermatophyta</taxon>
        <taxon>Magnoliopsida</taxon>
        <taxon>eudicotyledons</taxon>
        <taxon>Gunneridae</taxon>
        <taxon>Pentapetalae</taxon>
        <taxon>Caryophyllales</taxon>
        <taxon>Nepenthaceae</taxon>
        <taxon>Nepenthes</taxon>
    </lineage>
</organism>
<keyword evidence="3" id="KW-1185">Reference proteome</keyword>
<feature type="region of interest" description="Disordered" evidence="1">
    <location>
        <begin position="1"/>
        <end position="56"/>
    </location>
</feature>